<comment type="caution">
    <text evidence="1">The sequence shown here is derived from an EMBL/GenBank/DDBJ whole genome shotgun (WGS) entry which is preliminary data.</text>
</comment>
<evidence type="ECO:0000313" key="2">
    <source>
        <dbReference type="Proteomes" id="UP000669239"/>
    </source>
</evidence>
<keyword evidence="2" id="KW-1185">Reference proteome</keyword>
<gene>
    <name evidence="1" type="ORF">G5B36_15020</name>
</gene>
<dbReference type="RefSeq" id="WP_173906115.1">
    <property type="nucleotide sequence ID" value="NZ_JAAITT010000020.1"/>
</dbReference>
<organism evidence="1 2">
    <name type="scientific">Enterocloster aldenensis</name>
    <dbReference type="NCBI Taxonomy" id="358742"/>
    <lineage>
        <taxon>Bacteria</taxon>
        <taxon>Bacillati</taxon>
        <taxon>Bacillota</taxon>
        <taxon>Clostridia</taxon>
        <taxon>Lachnospirales</taxon>
        <taxon>Lachnospiraceae</taxon>
        <taxon>Enterocloster</taxon>
    </lineage>
</organism>
<dbReference type="EMBL" id="JAAITT010000020">
    <property type="protein sequence ID" value="NSJ50002.1"/>
    <property type="molecule type" value="Genomic_DNA"/>
</dbReference>
<proteinExistence type="predicted"/>
<reference evidence="1 2" key="1">
    <citation type="journal article" date="2020" name="Cell Host Microbe">
        <title>Functional and Genomic Variation between Human-Derived Isolates of Lachnospiraceae Reveals Inter- and Intra-Species Diversity.</title>
        <authorList>
            <person name="Sorbara M.T."/>
            <person name="Littmann E.R."/>
            <person name="Fontana E."/>
            <person name="Moody T.U."/>
            <person name="Kohout C.E."/>
            <person name="Gjonbalaj M."/>
            <person name="Eaton V."/>
            <person name="Seok R."/>
            <person name="Leiner I.M."/>
            <person name="Pamer E.G."/>
        </authorList>
    </citation>
    <scope>NUCLEOTIDE SEQUENCE [LARGE SCALE GENOMIC DNA]</scope>
    <source>
        <strain evidence="1 2">MSK.1.17</strain>
    </source>
</reference>
<evidence type="ECO:0000313" key="1">
    <source>
        <dbReference type="EMBL" id="NSJ50002.1"/>
    </source>
</evidence>
<dbReference type="Proteomes" id="UP000669239">
    <property type="component" value="Unassembled WGS sequence"/>
</dbReference>
<name>A0ABX2HL21_9FIRM</name>
<protein>
    <submittedName>
        <fullName evidence="1">Uncharacterized protein</fullName>
    </submittedName>
</protein>
<accession>A0ABX2HL21</accession>
<sequence length="60" mass="6912">MRNRVYVEKYKQYGEFIGLGTMYEELRDGVGQYTTLIIKLADGTFVDLLPEEVKAVADYT</sequence>